<dbReference type="GO" id="GO:0009264">
    <property type="term" value="P:deoxyribonucleotide catabolic process"/>
    <property type="evidence" value="ECO:0007669"/>
    <property type="project" value="UniProtKB-UniRule"/>
</dbReference>
<evidence type="ECO:0000256" key="5">
    <source>
        <dbReference type="ARBA" id="ARBA00048791"/>
    </source>
</evidence>
<dbReference type="PANTHER" id="PTHR10889:SF1">
    <property type="entry name" value="DEOXYRIBOSE-PHOSPHATE ALDOLASE"/>
    <property type="match status" value="1"/>
</dbReference>
<name>A0A023X463_RUBRA</name>
<dbReference type="InterPro" id="IPR028581">
    <property type="entry name" value="DeoC_typeI"/>
</dbReference>
<dbReference type="Pfam" id="PF01791">
    <property type="entry name" value="DeoC"/>
    <property type="match status" value="1"/>
</dbReference>
<gene>
    <name evidence="7" type="primary">deoC</name>
    <name evidence="8" type="ORF">RradSPS_1512</name>
</gene>
<dbReference type="InterPro" id="IPR011343">
    <property type="entry name" value="DeoC"/>
</dbReference>
<dbReference type="EC" id="4.1.2.4" evidence="7"/>
<reference evidence="8 9" key="1">
    <citation type="submission" date="2014-03" db="EMBL/GenBank/DDBJ databases">
        <title>Complete genome sequence of the Radio-Resistant Rubrobacter radiotolerans RSPS-4.</title>
        <authorList>
            <person name="Egas C.C."/>
            <person name="Barroso C.C."/>
            <person name="Froufe H.J.C."/>
            <person name="Pacheco J.J."/>
            <person name="Albuquerque L.L."/>
            <person name="da Costa M.M.S."/>
        </authorList>
    </citation>
    <scope>NUCLEOTIDE SEQUENCE [LARGE SCALE GENOMIC DNA]</scope>
    <source>
        <strain evidence="8 9">RSPS-4</strain>
    </source>
</reference>
<dbReference type="InterPro" id="IPR013785">
    <property type="entry name" value="Aldolase_TIM"/>
</dbReference>
<keyword evidence="9" id="KW-1185">Reference proteome</keyword>
<dbReference type="eggNOG" id="COG0274">
    <property type="taxonomic scope" value="Bacteria"/>
</dbReference>
<dbReference type="EMBL" id="CP007514">
    <property type="protein sequence ID" value="AHY46795.1"/>
    <property type="molecule type" value="Genomic_DNA"/>
</dbReference>
<dbReference type="AlphaFoldDB" id="A0A023X463"/>
<dbReference type="UniPathway" id="UPA00002">
    <property type="reaction ID" value="UER00468"/>
</dbReference>
<dbReference type="GO" id="GO:0004139">
    <property type="term" value="F:deoxyribose-phosphate aldolase activity"/>
    <property type="evidence" value="ECO:0007669"/>
    <property type="project" value="UniProtKB-UniRule"/>
</dbReference>
<dbReference type="GO" id="GO:0005737">
    <property type="term" value="C:cytoplasm"/>
    <property type="evidence" value="ECO:0007669"/>
    <property type="project" value="UniProtKB-SubCell"/>
</dbReference>
<keyword evidence="3 7" id="KW-0456">Lyase</keyword>
<evidence type="ECO:0000256" key="4">
    <source>
        <dbReference type="ARBA" id="ARBA00023270"/>
    </source>
</evidence>
<dbReference type="FunFam" id="3.20.20.70:FF:000044">
    <property type="entry name" value="Deoxyribose-phosphate aldolase"/>
    <property type="match status" value="1"/>
</dbReference>
<comment type="similarity">
    <text evidence="1 7">Belongs to the DeoC/FbaB aldolase family. DeoC type 1 subfamily.</text>
</comment>
<dbReference type="PANTHER" id="PTHR10889">
    <property type="entry name" value="DEOXYRIBOSE-PHOSPHATE ALDOLASE"/>
    <property type="match status" value="1"/>
</dbReference>
<dbReference type="HOGENOM" id="CLU_053595_0_1_11"/>
<dbReference type="PATRIC" id="fig|42256.3.peg.1531"/>
<dbReference type="HAMAP" id="MF_00114">
    <property type="entry name" value="DeoC_type1"/>
    <property type="match status" value="1"/>
</dbReference>
<dbReference type="CDD" id="cd00959">
    <property type="entry name" value="DeoC"/>
    <property type="match status" value="1"/>
</dbReference>
<dbReference type="STRING" id="42256.RradSPS_1512"/>
<dbReference type="GO" id="GO:0016052">
    <property type="term" value="P:carbohydrate catabolic process"/>
    <property type="evidence" value="ECO:0007669"/>
    <property type="project" value="TreeGrafter"/>
</dbReference>
<comment type="function">
    <text evidence="6 7">Catalyzes a reversible aldol reaction between acetaldehyde and D-glyceraldehyde 3-phosphate to generate 2-deoxy-D-ribose 5-phosphate.</text>
</comment>
<evidence type="ECO:0000256" key="6">
    <source>
        <dbReference type="ARBA" id="ARBA00056337"/>
    </source>
</evidence>
<dbReference type="SMART" id="SM01133">
    <property type="entry name" value="DeoC"/>
    <property type="match status" value="1"/>
</dbReference>
<dbReference type="SUPFAM" id="SSF51569">
    <property type="entry name" value="Aldolase"/>
    <property type="match status" value="1"/>
</dbReference>
<feature type="active site" description="Schiff-base intermediate with acetaldehyde" evidence="7">
    <location>
        <position position="165"/>
    </location>
</feature>
<dbReference type="GO" id="GO:0006018">
    <property type="term" value="P:2-deoxyribose 1-phosphate catabolic process"/>
    <property type="evidence" value="ECO:0007669"/>
    <property type="project" value="UniProtKB-UniRule"/>
</dbReference>
<keyword evidence="4 7" id="KW-0704">Schiff base</keyword>
<accession>A0A023X463</accession>
<dbReference type="KEGG" id="rrd:RradSPS_1512"/>
<comment type="subcellular location">
    <subcellularLocation>
        <location evidence="7">Cytoplasm</location>
    </subcellularLocation>
</comment>
<protein>
    <recommendedName>
        <fullName evidence="7">Deoxyribose-phosphate aldolase</fullName>
        <shortName evidence="7">DERA</shortName>
        <ecNumber evidence="7">4.1.2.4</ecNumber>
    </recommendedName>
    <alternativeName>
        <fullName evidence="7">2-deoxy-D-ribose 5-phosphate aldolase</fullName>
    </alternativeName>
    <alternativeName>
        <fullName evidence="7">Phosphodeoxyriboaldolase</fullName>
        <shortName evidence="7">Deoxyriboaldolase</shortName>
    </alternativeName>
</protein>
<comment type="catalytic activity">
    <reaction evidence="5 7">
        <text>2-deoxy-D-ribose 5-phosphate = D-glyceraldehyde 3-phosphate + acetaldehyde</text>
        <dbReference type="Rhea" id="RHEA:12821"/>
        <dbReference type="ChEBI" id="CHEBI:15343"/>
        <dbReference type="ChEBI" id="CHEBI:59776"/>
        <dbReference type="ChEBI" id="CHEBI:62877"/>
        <dbReference type="EC" id="4.1.2.4"/>
    </reaction>
</comment>
<evidence type="ECO:0000256" key="7">
    <source>
        <dbReference type="HAMAP-Rule" id="MF_00114"/>
    </source>
</evidence>
<dbReference type="PIRSF" id="PIRSF001357">
    <property type="entry name" value="DeoC"/>
    <property type="match status" value="1"/>
</dbReference>
<proteinExistence type="inferred from homology"/>
<evidence type="ECO:0000256" key="1">
    <source>
        <dbReference type="ARBA" id="ARBA00010936"/>
    </source>
</evidence>
<organism evidence="8 9">
    <name type="scientific">Rubrobacter radiotolerans</name>
    <name type="common">Arthrobacter radiotolerans</name>
    <dbReference type="NCBI Taxonomy" id="42256"/>
    <lineage>
        <taxon>Bacteria</taxon>
        <taxon>Bacillati</taxon>
        <taxon>Actinomycetota</taxon>
        <taxon>Rubrobacteria</taxon>
        <taxon>Rubrobacterales</taxon>
        <taxon>Rubrobacteraceae</taxon>
        <taxon>Rubrobacter</taxon>
    </lineage>
</organism>
<keyword evidence="2 7" id="KW-0963">Cytoplasm</keyword>
<dbReference type="InterPro" id="IPR002915">
    <property type="entry name" value="DeoC/FbaB/LacD_aldolase"/>
</dbReference>
<sequence length="235" mass="25062">MAMRVREFAKTVDHTLLKPDATEKEIFQLCEEAAEYHFAAVCIPPCYVRRASRELQGVDVKVATVISFPFGADTIPTKTAAVRGAITDGASELDVVMNISEFLSGNFNYVAEELSNINQEVSVVAMNNGLNDIVVKVIIETAYLNEKMKRLATQIVAASGADFVKTSTGFGPGGATPEDVAILREEAPDELAVKASGGIRTLDDALEMLNAGASRLGMSASVAVMKEAEDGGLQE</sequence>
<dbReference type="Proteomes" id="UP000025229">
    <property type="component" value="Chromosome"/>
</dbReference>
<dbReference type="NCBIfam" id="TIGR00126">
    <property type="entry name" value="deoC"/>
    <property type="match status" value="1"/>
</dbReference>
<evidence type="ECO:0000313" key="8">
    <source>
        <dbReference type="EMBL" id="AHY46795.1"/>
    </source>
</evidence>
<evidence type="ECO:0000256" key="3">
    <source>
        <dbReference type="ARBA" id="ARBA00023239"/>
    </source>
</evidence>
<feature type="active site" description="Proton donor/acceptor" evidence="7">
    <location>
        <position position="94"/>
    </location>
</feature>
<comment type="pathway">
    <text evidence="7">Carbohydrate degradation; 2-deoxy-D-ribose 1-phosphate degradation; D-glyceraldehyde 3-phosphate and acetaldehyde from 2-deoxy-alpha-D-ribose 1-phosphate: step 2/2.</text>
</comment>
<evidence type="ECO:0000313" key="9">
    <source>
        <dbReference type="Proteomes" id="UP000025229"/>
    </source>
</evidence>
<evidence type="ECO:0000256" key="2">
    <source>
        <dbReference type="ARBA" id="ARBA00022490"/>
    </source>
</evidence>
<feature type="active site" description="Proton donor/acceptor" evidence="7">
    <location>
        <position position="194"/>
    </location>
</feature>
<dbReference type="Gene3D" id="3.20.20.70">
    <property type="entry name" value="Aldolase class I"/>
    <property type="match status" value="1"/>
</dbReference>